<proteinExistence type="predicted"/>
<comment type="caution">
    <text evidence="1">The sequence shown here is derived from an EMBL/GenBank/DDBJ whole genome shotgun (WGS) entry which is preliminary data.</text>
</comment>
<organism evidence="1 2">
    <name type="scientific">Trichonephila clavata</name>
    <name type="common">Joro spider</name>
    <name type="synonym">Nephila clavata</name>
    <dbReference type="NCBI Taxonomy" id="2740835"/>
    <lineage>
        <taxon>Eukaryota</taxon>
        <taxon>Metazoa</taxon>
        <taxon>Ecdysozoa</taxon>
        <taxon>Arthropoda</taxon>
        <taxon>Chelicerata</taxon>
        <taxon>Arachnida</taxon>
        <taxon>Araneae</taxon>
        <taxon>Araneomorphae</taxon>
        <taxon>Entelegynae</taxon>
        <taxon>Araneoidea</taxon>
        <taxon>Nephilidae</taxon>
        <taxon>Trichonephila</taxon>
    </lineage>
</organism>
<dbReference type="Proteomes" id="UP000887116">
    <property type="component" value="Unassembled WGS sequence"/>
</dbReference>
<dbReference type="EMBL" id="BMAO01030177">
    <property type="protein sequence ID" value="GFQ66253.1"/>
    <property type="molecule type" value="Genomic_DNA"/>
</dbReference>
<gene>
    <name evidence="1" type="ORF">TNCT_144981</name>
</gene>
<protein>
    <submittedName>
        <fullName evidence="1">Uncharacterized protein</fullName>
    </submittedName>
</protein>
<reference evidence="1" key="1">
    <citation type="submission" date="2020-07" db="EMBL/GenBank/DDBJ databases">
        <title>Multicomponent nature underlies the extraordinary mechanical properties of spider dragline silk.</title>
        <authorList>
            <person name="Kono N."/>
            <person name="Nakamura H."/>
            <person name="Mori M."/>
            <person name="Yoshida Y."/>
            <person name="Ohtoshi R."/>
            <person name="Malay A.D."/>
            <person name="Moran D.A.P."/>
            <person name="Tomita M."/>
            <person name="Numata K."/>
            <person name="Arakawa K."/>
        </authorList>
    </citation>
    <scope>NUCLEOTIDE SEQUENCE</scope>
</reference>
<name>A0A8X6FSJ5_TRICU</name>
<evidence type="ECO:0000313" key="1">
    <source>
        <dbReference type="EMBL" id="GFQ66253.1"/>
    </source>
</evidence>
<evidence type="ECO:0000313" key="2">
    <source>
        <dbReference type="Proteomes" id="UP000887116"/>
    </source>
</evidence>
<sequence>MRRRQALQERTKTTKAKLRKRVRLKLRFSEYSQKHQNSVFKRRSQPEVNTMEICVVKEEHSRDPFLGRHQAKSYEVKSEPCMENYRSP</sequence>
<dbReference type="AlphaFoldDB" id="A0A8X6FSJ5"/>
<keyword evidence="2" id="KW-1185">Reference proteome</keyword>
<accession>A0A8X6FSJ5</accession>